<keyword evidence="1" id="KW-0812">Transmembrane</keyword>
<name>A0ABV0W8Y2_9TELE</name>
<keyword evidence="1" id="KW-1133">Transmembrane helix</keyword>
<sequence>MPKQECIRFIASKLVFTLINETTIGKLLYLLSLSLIIKVCLMIGSKCEKKNKKQRKSVMRQIIFHGTVHLAESEGFVSADGSKTFSNNSNPKPCSVTVLCIKT</sequence>
<proteinExistence type="predicted"/>
<protein>
    <submittedName>
        <fullName evidence="2">Uncharacterized protein</fullName>
    </submittedName>
</protein>
<dbReference type="Proteomes" id="UP001444071">
    <property type="component" value="Unassembled WGS sequence"/>
</dbReference>
<feature type="transmembrane region" description="Helical" evidence="1">
    <location>
        <begin position="27"/>
        <end position="45"/>
    </location>
</feature>
<keyword evidence="1" id="KW-0472">Membrane</keyword>
<evidence type="ECO:0000313" key="2">
    <source>
        <dbReference type="EMBL" id="MEQ2265924.1"/>
    </source>
</evidence>
<comment type="caution">
    <text evidence="2">The sequence shown here is derived from an EMBL/GenBank/DDBJ whole genome shotgun (WGS) entry which is preliminary data.</text>
</comment>
<reference evidence="2 3" key="1">
    <citation type="submission" date="2021-06" db="EMBL/GenBank/DDBJ databases">
        <authorList>
            <person name="Palmer J.M."/>
        </authorList>
    </citation>
    <scope>NUCLEOTIDE SEQUENCE [LARGE SCALE GENOMIC DNA]</scope>
    <source>
        <strain evidence="2 3">XR_2019</strain>
        <tissue evidence="2">Muscle</tissue>
    </source>
</reference>
<gene>
    <name evidence="2" type="ORF">XENORESO_014984</name>
</gene>
<dbReference type="EMBL" id="JAHRIM010034721">
    <property type="protein sequence ID" value="MEQ2265924.1"/>
    <property type="molecule type" value="Genomic_DNA"/>
</dbReference>
<keyword evidence="3" id="KW-1185">Reference proteome</keyword>
<accession>A0ABV0W8Y2</accession>
<evidence type="ECO:0000256" key="1">
    <source>
        <dbReference type="SAM" id="Phobius"/>
    </source>
</evidence>
<evidence type="ECO:0000313" key="3">
    <source>
        <dbReference type="Proteomes" id="UP001444071"/>
    </source>
</evidence>
<organism evidence="2 3">
    <name type="scientific">Xenotaenia resolanae</name>
    <dbReference type="NCBI Taxonomy" id="208358"/>
    <lineage>
        <taxon>Eukaryota</taxon>
        <taxon>Metazoa</taxon>
        <taxon>Chordata</taxon>
        <taxon>Craniata</taxon>
        <taxon>Vertebrata</taxon>
        <taxon>Euteleostomi</taxon>
        <taxon>Actinopterygii</taxon>
        <taxon>Neopterygii</taxon>
        <taxon>Teleostei</taxon>
        <taxon>Neoteleostei</taxon>
        <taxon>Acanthomorphata</taxon>
        <taxon>Ovalentaria</taxon>
        <taxon>Atherinomorphae</taxon>
        <taxon>Cyprinodontiformes</taxon>
        <taxon>Goodeidae</taxon>
        <taxon>Xenotaenia</taxon>
    </lineage>
</organism>